<evidence type="ECO:0000256" key="1">
    <source>
        <dbReference type="ARBA" id="ARBA00008857"/>
    </source>
</evidence>
<evidence type="ECO:0000259" key="6">
    <source>
        <dbReference type="PROSITE" id="PS51898"/>
    </source>
</evidence>
<proteinExistence type="inferred from homology"/>
<comment type="similarity">
    <text evidence="1">Belongs to the 'phage' integrase family.</text>
</comment>
<protein>
    <submittedName>
        <fullName evidence="8">Tyrosine-type recombinase/integrase</fullName>
    </submittedName>
</protein>
<dbReference type="SUPFAM" id="SSF56349">
    <property type="entry name" value="DNA breaking-rejoining enzymes"/>
    <property type="match status" value="1"/>
</dbReference>
<keyword evidence="2 4" id="KW-0238">DNA-binding</keyword>
<organism evidence="8 9">
    <name type="scientific">Patulibacter brassicae</name>
    <dbReference type="NCBI Taxonomy" id="1705717"/>
    <lineage>
        <taxon>Bacteria</taxon>
        <taxon>Bacillati</taxon>
        <taxon>Actinomycetota</taxon>
        <taxon>Thermoleophilia</taxon>
        <taxon>Solirubrobacterales</taxon>
        <taxon>Patulibacteraceae</taxon>
        <taxon>Patulibacter</taxon>
    </lineage>
</organism>
<dbReference type="InterPro" id="IPR002104">
    <property type="entry name" value="Integrase_catalytic"/>
</dbReference>
<evidence type="ECO:0000256" key="3">
    <source>
        <dbReference type="ARBA" id="ARBA00023172"/>
    </source>
</evidence>
<evidence type="ECO:0000313" key="9">
    <source>
        <dbReference type="Proteomes" id="UP001277761"/>
    </source>
</evidence>
<dbReference type="InterPro" id="IPR010998">
    <property type="entry name" value="Integrase_recombinase_N"/>
</dbReference>
<reference evidence="8 9" key="1">
    <citation type="submission" date="2023-11" db="EMBL/GenBank/DDBJ databases">
        <authorList>
            <person name="Xu M."/>
            <person name="Jiang T."/>
        </authorList>
    </citation>
    <scope>NUCLEOTIDE SEQUENCE [LARGE SCALE GENOMIC DNA]</scope>
    <source>
        <strain evidence="8 9">SD</strain>
    </source>
</reference>
<evidence type="ECO:0000313" key="8">
    <source>
        <dbReference type="EMBL" id="MDX8153299.1"/>
    </source>
</evidence>
<feature type="region of interest" description="Disordered" evidence="5">
    <location>
        <begin position="245"/>
        <end position="289"/>
    </location>
</feature>
<dbReference type="InterPro" id="IPR050090">
    <property type="entry name" value="Tyrosine_recombinase_XerCD"/>
</dbReference>
<dbReference type="PANTHER" id="PTHR30349">
    <property type="entry name" value="PHAGE INTEGRASE-RELATED"/>
    <property type="match status" value="1"/>
</dbReference>
<feature type="compositionally biased region" description="Basic residues" evidence="5">
    <location>
        <begin position="251"/>
        <end position="264"/>
    </location>
</feature>
<name>A0ABU4VNU6_9ACTN</name>
<evidence type="ECO:0000256" key="5">
    <source>
        <dbReference type="SAM" id="MobiDB-lite"/>
    </source>
</evidence>
<dbReference type="PROSITE" id="PS51898">
    <property type="entry name" value="TYR_RECOMBINASE"/>
    <property type="match status" value="1"/>
</dbReference>
<dbReference type="Pfam" id="PF00589">
    <property type="entry name" value="Phage_integrase"/>
    <property type="match status" value="1"/>
</dbReference>
<feature type="domain" description="Tyr recombinase" evidence="6">
    <location>
        <begin position="266"/>
        <end position="458"/>
    </location>
</feature>
<gene>
    <name evidence="8" type="ORF">SK069_17000</name>
</gene>
<dbReference type="RefSeq" id="WP_319955448.1">
    <property type="nucleotide sequence ID" value="NZ_JAXAVX010000012.1"/>
</dbReference>
<evidence type="ECO:0000259" key="7">
    <source>
        <dbReference type="PROSITE" id="PS51900"/>
    </source>
</evidence>
<dbReference type="Gene3D" id="1.10.443.10">
    <property type="entry name" value="Intergrase catalytic core"/>
    <property type="match status" value="1"/>
</dbReference>
<feature type="domain" description="Core-binding (CB)" evidence="7">
    <location>
        <begin position="108"/>
        <end position="205"/>
    </location>
</feature>
<feature type="compositionally biased region" description="Basic and acidic residues" evidence="5">
    <location>
        <begin position="274"/>
        <end position="289"/>
    </location>
</feature>
<dbReference type="Gene3D" id="1.10.150.130">
    <property type="match status" value="1"/>
</dbReference>
<dbReference type="EMBL" id="JAXAVX010000012">
    <property type="protein sequence ID" value="MDX8153299.1"/>
    <property type="molecule type" value="Genomic_DNA"/>
</dbReference>
<dbReference type="PROSITE" id="PS51900">
    <property type="entry name" value="CB"/>
    <property type="match status" value="1"/>
</dbReference>
<evidence type="ECO:0000256" key="2">
    <source>
        <dbReference type="ARBA" id="ARBA00023125"/>
    </source>
</evidence>
<dbReference type="InterPro" id="IPR013762">
    <property type="entry name" value="Integrase-like_cat_sf"/>
</dbReference>
<dbReference type="InterPro" id="IPR011010">
    <property type="entry name" value="DNA_brk_join_enz"/>
</dbReference>
<dbReference type="InterPro" id="IPR044068">
    <property type="entry name" value="CB"/>
</dbReference>
<dbReference type="PANTHER" id="PTHR30349:SF64">
    <property type="entry name" value="PROPHAGE INTEGRASE INTD-RELATED"/>
    <property type="match status" value="1"/>
</dbReference>
<sequence>MATVLNVAPAVTVTPGAGAQPRAYYEAVWHEPQPDGPSRPAKQRIGKAWLDFAGRDEAGRPIWTKRRGRVSEGYYDERRAIAAAPDAVLRYRERQAAKRREPTPAERITVRALAHEWLDWLQHVRSAAPSTVEDYGYMLREPGEPHKRGKGKSPGRLIKRFGDRRAIEVEPREVSDWLRELDQTLTPRNVNKHRDLIHAIYAYGQRLDTYKLPANPVEPTDKRRQPPPARVDYYEVEEVEALARAAEQGAHRRPRGRANPKHHGPATPAPLSQRQRERQAQERQLRAAEDRRDGDLFRILFYTGLRLGEIRALKVRDIAFAPDMTGAMLDVQNAFSAGQEKPPKSWRPREVPAPRPAAQALARVLQRDHFTGPDDYVFCNRRGEALSDSAIRKRYTAARKKAGLHPVTLHGLRHAAGSILAQRVDQVFASTTLGHQRVSTTDRYTHGKVNKRSIAVVNAAYDVDLEDAA</sequence>
<evidence type="ECO:0000256" key="4">
    <source>
        <dbReference type="PROSITE-ProRule" id="PRU01248"/>
    </source>
</evidence>
<dbReference type="Proteomes" id="UP001277761">
    <property type="component" value="Unassembled WGS sequence"/>
</dbReference>
<keyword evidence="9" id="KW-1185">Reference proteome</keyword>
<comment type="caution">
    <text evidence="8">The sequence shown here is derived from an EMBL/GenBank/DDBJ whole genome shotgun (WGS) entry which is preliminary data.</text>
</comment>
<accession>A0ABU4VNU6</accession>
<keyword evidence="3" id="KW-0233">DNA recombination</keyword>